<proteinExistence type="predicted"/>
<evidence type="ECO:0000313" key="2">
    <source>
        <dbReference type="EMBL" id="CAG04138.1"/>
    </source>
</evidence>
<organism evidence="2">
    <name type="scientific">Tetraodon nigroviridis</name>
    <name type="common">Spotted green pufferfish</name>
    <name type="synonym">Chelonodon nigroviridis</name>
    <dbReference type="NCBI Taxonomy" id="99883"/>
    <lineage>
        <taxon>Eukaryota</taxon>
        <taxon>Metazoa</taxon>
        <taxon>Chordata</taxon>
        <taxon>Craniata</taxon>
        <taxon>Vertebrata</taxon>
        <taxon>Euteleostomi</taxon>
        <taxon>Actinopterygii</taxon>
        <taxon>Neopterygii</taxon>
        <taxon>Teleostei</taxon>
        <taxon>Neoteleostei</taxon>
        <taxon>Acanthomorphata</taxon>
        <taxon>Eupercaria</taxon>
        <taxon>Tetraodontiformes</taxon>
        <taxon>Tetradontoidea</taxon>
        <taxon>Tetraodontidae</taxon>
        <taxon>Tetraodon</taxon>
    </lineage>
</organism>
<feature type="compositionally biased region" description="Gly residues" evidence="1">
    <location>
        <begin position="30"/>
        <end position="40"/>
    </location>
</feature>
<feature type="region of interest" description="Disordered" evidence="1">
    <location>
        <begin position="1"/>
        <end position="40"/>
    </location>
</feature>
<name>Q4S5E4_TETNG</name>
<comment type="caution">
    <text evidence="2">The sequence shown here is derived from an EMBL/GenBank/DDBJ whole genome shotgun (WGS) entry which is preliminary data.</text>
</comment>
<evidence type="ECO:0000256" key="1">
    <source>
        <dbReference type="SAM" id="MobiDB-lite"/>
    </source>
</evidence>
<dbReference type="EMBL" id="CAAE01014731">
    <property type="protein sequence ID" value="CAG04138.1"/>
    <property type="molecule type" value="Genomic_DNA"/>
</dbReference>
<dbReference type="KEGG" id="tng:GSTEN00023771G001"/>
<accession>Q4S5E4</accession>
<protein>
    <submittedName>
        <fullName evidence="2">(spotted green pufferfish) hypothetical protein</fullName>
    </submittedName>
</protein>
<sequence length="40" mass="4044">MVKRGAAAGRERRLLPVNLGALSPAQGAVTGQGRGGRASR</sequence>
<reference evidence="2" key="2">
    <citation type="submission" date="2004-02" db="EMBL/GenBank/DDBJ databases">
        <authorList>
            <consortium name="Genoscope"/>
            <consortium name="Whitehead Institute Centre for Genome Research"/>
        </authorList>
    </citation>
    <scope>NUCLEOTIDE SEQUENCE</scope>
</reference>
<reference evidence="2" key="1">
    <citation type="journal article" date="2004" name="Nature">
        <title>Genome duplication in the teleost fish Tetraodon nigroviridis reveals the early vertebrate proto-karyotype.</title>
        <authorList>
            <person name="Jaillon O."/>
            <person name="Aury J.-M."/>
            <person name="Brunet F."/>
            <person name="Petit J.-L."/>
            <person name="Stange-Thomann N."/>
            <person name="Mauceli E."/>
            <person name="Bouneau L."/>
            <person name="Fischer C."/>
            <person name="Ozouf-Costaz C."/>
            <person name="Bernot A."/>
            <person name="Nicaud S."/>
            <person name="Jaffe D."/>
            <person name="Fisher S."/>
            <person name="Lutfalla G."/>
            <person name="Dossat C."/>
            <person name="Segurens B."/>
            <person name="Dasilva C."/>
            <person name="Salanoubat M."/>
            <person name="Levy M."/>
            <person name="Boudet N."/>
            <person name="Castellano S."/>
            <person name="Anthouard V."/>
            <person name="Jubin C."/>
            <person name="Castelli V."/>
            <person name="Katinka M."/>
            <person name="Vacherie B."/>
            <person name="Biemont C."/>
            <person name="Skalli Z."/>
            <person name="Cattolico L."/>
            <person name="Poulain J."/>
            <person name="De Berardinis V."/>
            <person name="Cruaud C."/>
            <person name="Duprat S."/>
            <person name="Brottier P."/>
            <person name="Coutanceau J.-P."/>
            <person name="Gouzy J."/>
            <person name="Parra G."/>
            <person name="Lardier G."/>
            <person name="Chapple C."/>
            <person name="McKernan K.J."/>
            <person name="McEwan P."/>
            <person name="Bosak S."/>
            <person name="Kellis M."/>
            <person name="Volff J.-N."/>
            <person name="Guigo R."/>
            <person name="Zody M.C."/>
            <person name="Mesirov J."/>
            <person name="Lindblad-Toh K."/>
            <person name="Birren B."/>
            <person name="Nusbaum C."/>
            <person name="Kahn D."/>
            <person name="Robinson-Rechavi M."/>
            <person name="Laudet V."/>
            <person name="Schachter V."/>
            <person name="Quetier F."/>
            <person name="Saurin W."/>
            <person name="Scarpelli C."/>
            <person name="Wincker P."/>
            <person name="Lander E.S."/>
            <person name="Weissenbach J."/>
            <person name="Roest Crollius H."/>
        </authorList>
    </citation>
    <scope>NUCLEOTIDE SEQUENCE [LARGE SCALE GENOMIC DNA]</scope>
</reference>
<gene>
    <name evidence="2" type="ORF">GSTENG00023771001</name>
</gene>
<dbReference type="AlphaFoldDB" id="Q4S5E4"/>